<reference evidence="1 2" key="1">
    <citation type="journal article" date="2016" name="Genome Biol. Evol.">
        <title>Divergent and convergent evolution of fungal pathogenicity.</title>
        <authorList>
            <person name="Shang Y."/>
            <person name="Xiao G."/>
            <person name="Zheng P."/>
            <person name="Cen K."/>
            <person name="Zhan S."/>
            <person name="Wang C."/>
        </authorList>
    </citation>
    <scope>NUCLEOTIDE SEQUENCE [LARGE SCALE GENOMIC DNA]</scope>
    <source>
        <strain evidence="1 2">RCEF 1005</strain>
    </source>
</reference>
<dbReference type="AlphaFoldDB" id="A0A168I3Y1"/>
<protein>
    <submittedName>
        <fullName evidence="1">Uncharacterized protein</fullName>
    </submittedName>
</protein>
<comment type="caution">
    <text evidence="1">The sequence shown here is derived from an EMBL/GenBank/DDBJ whole genome shotgun (WGS) entry which is preliminary data.</text>
</comment>
<dbReference type="OrthoDB" id="202203at2759"/>
<gene>
    <name evidence="1" type="ORF">LEL_02196</name>
</gene>
<evidence type="ECO:0000313" key="1">
    <source>
        <dbReference type="EMBL" id="OAA78710.1"/>
    </source>
</evidence>
<dbReference type="STRING" id="1081108.A0A168I3Y1"/>
<name>A0A168I3Y1_CORDF</name>
<proteinExistence type="predicted"/>
<keyword evidence="2" id="KW-1185">Reference proteome</keyword>
<accession>A0A168I3Y1</accession>
<evidence type="ECO:0000313" key="2">
    <source>
        <dbReference type="Proteomes" id="UP000076881"/>
    </source>
</evidence>
<dbReference type="EMBL" id="AZHF01000002">
    <property type="protein sequence ID" value="OAA78710.1"/>
    <property type="molecule type" value="Genomic_DNA"/>
</dbReference>
<dbReference type="Proteomes" id="UP000076881">
    <property type="component" value="Unassembled WGS sequence"/>
</dbReference>
<sequence>MALLPAAYRREPEDMVAAENILLAIDGKAPKHEYRHAWPESLIKLTLGLDRSVTHLSDGKSDILWRSKETDDALMAAQCWRSLGQVPFEDDYMHEQKVENEV</sequence>
<organism evidence="1 2">
    <name type="scientific">Akanthomyces lecanii RCEF 1005</name>
    <dbReference type="NCBI Taxonomy" id="1081108"/>
    <lineage>
        <taxon>Eukaryota</taxon>
        <taxon>Fungi</taxon>
        <taxon>Dikarya</taxon>
        <taxon>Ascomycota</taxon>
        <taxon>Pezizomycotina</taxon>
        <taxon>Sordariomycetes</taxon>
        <taxon>Hypocreomycetidae</taxon>
        <taxon>Hypocreales</taxon>
        <taxon>Cordycipitaceae</taxon>
        <taxon>Akanthomyces</taxon>
        <taxon>Cordyceps confragosa</taxon>
    </lineage>
</organism>